<evidence type="ECO:0000313" key="11">
    <source>
        <dbReference type="Proteomes" id="UP000652761"/>
    </source>
</evidence>
<evidence type="ECO:0000256" key="8">
    <source>
        <dbReference type="SAM" id="MobiDB-lite"/>
    </source>
</evidence>
<dbReference type="GO" id="GO:0046983">
    <property type="term" value="F:protein dimerization activity"/>
    <property type="evidence" value="ECO:0007669"/>
    <property type="project" value="InterPro"/>
</dbReference>
<keyword evidence="6" id="KW-0539">Nucleus</keyword>
<dbReference type="Pfam" id="PF04937">
    <property type="entry name" value="DUF659"/>
    <property type="match status" value="1"/>
</dbReference>
<feature type="region of interest" description="Disordered" evidence="8">
    <location>
        <begin position="1091"/>
        <end position="1111"/>
    </location>
</feature>
<keyword evidence="5" id="KW-0238">DNA-binding</keyword>
<keyword evidence="3 7" id="KW-0863">Zinc-finger</keyword>
<dbReference type="InterPro" id="IPR003656">
    <property type="entry name" value="Znf_BED"/>
</dbReference>
<evidence type="ECO:0000256" key="7">
    <source>
        <dbReference type="PROSITE-ProRule" id="PRU00027"/>
    </source>
</evidence>
<protein>
    <recommendedName>
        <fullName evidence="9">BED-type domain-containing protein</fullName>
    </recommendedName>
</protein>
<evidence type="ECO:0000256" key="3">
    <source>
        <dbReference type="ARBA" id="ARBA00022771"/>
    </source>
</evidence>
<keyword evidence="4" id="KW-0862">Zinc</keyword>
<feature type="compositionally biased region" description="Gly residues" evidence="8">
    <location>
        <begin position="1000"/>
        <end position="1032"/>
    </location>
</feature>
<feature type="region of interest" description="Disordered" evidence="8">
    <location>
        <begin position="846"/>
        <end position="1051"/>
    </location>
</feature>
<evidence type="ECO:0000259" key="9">
    <source>
        <dbReference type="PROSITE" id="PS50808"/>
    </source>
</evidence>
<dbReference type="AlphaFoldDB" id="A0A843VI85"/>
<comment type="caution">
    <text evidence="10">The sequence shown here is derived from an EMBL/GenBank/DDBJ whole genome shotgun (WGS) entry which is preliminary data.</text>
</comment>
<feature type="compositionally biased region" description="Polar residues" evidence="8">
    <location>
        <begin position="879"/>
        <end position="898"/>
    </location>
</feature>
<dbReference type="InterPro" id="IPR008906">
    <property type="entry name" value="HATC_C_dom"/>
</dbReference>
<name>A0A843VI85_COLES</name>
<organism evidence="10 11">
    <name type="scientific">Colocasia esculenta</name>
    <name type="common">Wild taro</name>
    <name type="synonym">Arum esculentum</name>
    <dbReference type="NCBI Taxonomy" id="4460"/>
    <lineage>
        <taxon>Eukaryota</taxon>
        <taxon>Viridiplantae</taxon>
        <taxon>Streptophyta</taxon>
        <taxon>Embryophyta</taxon>
        <taxon>Tracheophyta</taxon>
        <taxon>Spermatophyta</taxon>
        <taxon>Magnoliopsida</taxon>
        <taxon>Liliopsida</taxon>
        <taxon>Araceae</taxon>
        <taxon>Aroideae</taxon>
        <taxon>Colocasieae</taxon>
        <taxon>Colocasia</taxon>
    </lineage>
</organism>
<feature type="compositionally biased region" description="Polar residues" evidence="8">
    <location>
        <begin position="985"/>
        <end position="996"/>
    </location>
</feature>
<dbReference type="InterPro" id="IPR007021">
    <property type="entry name" value="DUF659"/>
</dbReference>
<dbReference type="SUPFAM" id="SSF53098">
    <property type="entry name" value="Ribonuclease H-like"/>
    <property type="match status" value="1"/>
</dbReference>
<feature type="region of interest" description="Disordered" evidence="8">
    <location>
        <begin position="806"/>
        <end position="827"/>
    </location>
</feature>
<proteinExistence type="predicted"/>
<keyword evidence="11" id="KW-1185">Reference proteome</keyword>
<feature type="domain" description="BED-type" evidence="9">
    <location>
        <begin position="56"/>
        <end position="116"/>
    </location>
</feature>
<evidence type="ECO:0000256" key="5">
    <source>
        <dbReference type="ARBA" id="ARBA00023125"/>
    </source>
</evidence>
<feature type="compositionally biased region" description="Acidic residues" evidence="8">
    <location>
        <begin position="958"/>
        <end position="976"/>
    </location>
</feature>
<sequence>MRSGTVASGAIRPTPLKGVGDALRIGTEQSHSQRRKPQAPFSPPFYRVFKMAPKRGSDDIGWQHGIMLENRHNFKCNYCGFVGQGGGVSRLKKHLAGGRLAGYHDVQGCKSVPKEVKKAMSEHIKQVRTETARKKADKEIAERIISGRQRDEDDDDEVQMYAEYVPDPDVQERLARAHSRAEAWEADQRAGHRMSFQGAQHEVGSGSGSGSAVGGSGSRRFSNVGDYFTRPPPTQVPEEGRHSKRPTGVQIEDVDPYVYPREHGKQTRIDDSYNQQGPKYKVGRAIAKWWHHTGLPFNAANSPYYKTAIQEVQRGGLHVQPPTARDLAGKYLQEEVDEIKSYIDGFKKKWEKYGVTIMCDGWSGITRSSLINFLVYCDRQVFYHKSVDASEHVHNYEYILGLMREVVGEIGEQYIVQVVTDNGAAYKKAGEELMNIYPHLYWTPCAAHCVDLMLKEIGTLQPVKMVVDAGQKITRFIYNHHLVLAWMRESTGGELLRPGVTRFATNFVALQSLLKHKDGLKRMFRGDKWLQSNFANTSDGKEVEGIVNSSNFWDRVFKLVQIIEPLYEVLRVVDGDRRPSIGLVYAKLEAARKKIREVSPRHAHLVLDVVDDRWDRQMSRDLHMAAYYLHPAYHYAHELAYDDDLTAAFARVVERLSRSPVLAADAIDEATDWWFNFGHSAPTLRKIAVKVLSQTSSSSGCERNWSTFALIHTKVRNRLSYRRLDQLVYVHYNMRLRVKHLTEDPKKRGDVEYDPIDVRFLRDEEDPMVAWVARATTERGEYELDEEADDPEDPPRPNTFLARAVAEATAEEEGDRGNVGQPYSPRYEMDPEAEVDLLADIQVEHVTRTAGRGGGNDDDDDFDRLMEGLPRTQSRRRGLSTQDAPPSQSTRAPTSSQLAKGKQIATESRRKKTGATESRPSKGVVIREPPPVPAQKKKGWFSGWGSKKGKKGATVVEDPLDIVDAETLDPNADDETPSPLDSPRLPNSASHDSMTTGGSSDAGGDGGGNGGGGNDGQGGGGGEGGEGGGGGMAFTEEQFYGGATQDSSHGAPMRYNRRQKFRPGSQARGSPVDSHSYDTMISDFERMSTQESVGSYGGHSYHPESTSTDYSSGYGPYSGYTATTGYLGPSPYMHPPPAYSIPIPVQVFVPEEDVQMAQLGVVRPGCQ</sequence>
<comment type="subcellular location">
    <subcellularLocation>
        <location evidence="1">Nucleus</location>
    </subcellularLocation>
</comment>
<keyword evidence="2" id="KW-0479">Metal-binding</keyword>
<dbReference type="GO" id="GO:0005634">
    <property type="term" value="C:nucleus"/>
    <property type="evidence" value="ECO:0007669"/>
    <property type="project" value="UniProtKB-SubCell"/>
</dbReference>
<evidence type="ECO:0000256" key="4">
    <source>
        <dbReference type="ARBA" id="ARBA00022833"/>
    </source>
</evidence>
<dbReference type="Pfam" id="PF05699">
    <property type="entry name" value="Dimer_Tnp_hAT"/>
    <property type="match status" value="1"/>
</dbReference>
<dbReference type="PANTHER" id="PTHR32166">
    <property type="entry name" value="OSJNBA0013A04.12 PROTEIN"/>
    <property type="match status" value="1"/>
</dbReference>
<dbReference type="InterPro" id="IPR012337">
    <property type="entry name" value="RNaseH-like_sf"/>
</dbReference>
<evidence type="ECO:0000256" key="1">
    <source>
        <dbReference type="ARBA" id="ARBA00004123"/>
    </source>
</evidence>
<dbReference type="Proteomes" id="UP000652761">
    <property type="component" value="Unassembled WGS sequence"/>
</dbReference>
<dbReference type="OrthoDB" id="671944at2759"/>
<evidence type="ECO:0000256" key="6">
    <source>
        <dbReference type="ARBA" id="ARBA00023242"/>
    </source>
</evidence>
<dbReference type="GO" id="GO:0008270">
    <property type="term" value="F:zinc ion binding"/>
    <property type="evidence" value="ECO:0007669"/>
    <property type="project" value="UniProtKB-KW"/>
</dbReference>
<accession>A0A843VI85</accession>
<dbReference type="GO" id="GO:0003677">
    <property type="term" value="F:DNA binding"/>
    <property type="evidence" value="ECO:0007669"/>
    <property type="project" value="UniProtKB-KW"/>
</dbReference>
<feature type="non-terminal residue" evidence="10">
    <location>
        <position position="1"/>
    </location>
</feature>
<reference evidence="10" key="1">
    <citation type="submission" date="2017-07" db="EMBL/GenBank/DDBJ databases">
        <title>Taro Niue Genome Assembly and Annotation.</title>
        <authorList>
            <person name="Atibalentja N."/>
            <person name="Keating K."/>
            <person name="Fields C.J."/>
        </authorList>
    </citation>
    <scope>NUCLEOTIDE SEQUENCE</scope>
    <source>
        <strain evidence="10">Niue_2</strain>
        <tissue evidence="10">Leaf</tissue>
    </source>
</reference>
<dbReference type="EMBL" id="NMUH01001509">
    <property type="protein sequence ID" value="MQL93024.1"/>
    <property type="molecule type" value="Genomic_DNA"/>
</dbReference>
<feature type="compositionally biased region" description="Gly residues" evidence="8">
    <location>
        <begin position="205"/>
        <end position="217"/>
    </location>
</feature>
<feature type="region of interest" description="Disordered" evidence="8">
    <location>
        <begin position="200"/>
        <end position="258"/>
    </location>
</feature>
<dbReference type="PANTHER" id="PTHR32166:SF105">
    <property type="entry name" value="HAT DIMERIZATION DOMAIN-CONTAINING PROTEIN"/>
    <property type="match status" value="1"/>
</dbReference>
<gene>
    <name evidence="10" type="ORF">Taro_025665</name>
</gene>
<dbReference type="PROSITE" id="PS50808">
    <property type="entry name" value="ZF_BED"/>
    <property type="match status" value="1"/>
</dbReference>
<evidence type="ECO:0000256" key="2">
    <source>
        <dbReference type="ARBA" id="ARBA00022723"/>
    </source>
</evidence>
<evidence type="ECO:0000313" key="10">
    <source>
        <dbReference type="EMBL" id="MQL93024.1"/>
    </source>
</evidence>